<dbReference type="EMBL" id="FN649737">
    <property type="protein sequence ID" value="CBN78970.1"/>
    <property type="molecule type" value="Genomic_DNA"/>
</dbReference>
<keyword evidence="3" id="KW-0732">Signal</keyword>
<sequence>MNKMNFAALLGVVLALAGSVGAQTCAGGISGVESTSLDVCCTLECGTCGGVGCTPANTSSLTANDCCATEISESGVMCSDTGVAPCILSTEAASADSVCDNGQTGVQDPDTDVCCPLECGESCGGEGCGTIPGVDASQCCASIIEQSGIVCGDGIEAPCTQVAVAVADSVCSNGFPGIENEDATVCCDPACVVCGGSTCGNVAGLTGADCCTGTIIANDELCSEKGSAPCVVDPPEVTASTCANGLAGVSSGSVCCAEVCNGVCGGEGCGDIAGTNGAEDCCSATILAANIACVDTAPCVMVEGTFTPAPAVVPTVAATTTAPLAPGETVTMAPTPTSQTAAPTPGSRDLDFGTGVPTPAPTSVEEAGMSSAPTAGSRDLDIGESMAPTAGSRDLDLGTAGPSALGDTMAPSTAPPGAATAGSAALSAGSVVSVAAMAGGMFAVLAATRN</sequence>
<dbReference type="InParanoid" id="D8LG71"/>
<dbReference type="OrthoDB" id="10372394at2759"/>
<keyword evidence="2" id="KW-1133">Transmembrane helix</keyword>
<feature type="compositionally biased region" description="Low complexity" evidence="1">
    <location>
        <begin position="408"/>
        <end position="418"/>
    </location>
</feature>
<dbReference type="EMBL" id="FN648129">
    <property type="protein sequence ID" value="CBN78970.1"/>
    <property type="molecule type" value="Genomic_DNA"/>
</dbReference>
<evidence type="ECO:0000313" key="5">
    <source>
        <dbReference type="Proteomes" id="UP000002630"/>
    </source>
</evidence>
<organism evidence="4 5">
    <name type="scientific">Ectocarpus siliculosus</name>
    <name type="common">Brown alga</name>
    <name type="synonym">Conferva siliculosa</name>
    <dbReference type="NCBI Taxonomy" id="2880"/>
    <lineage>
        <taxon>Eukaryota</taxon>
        <taxon>Sar</taxon>
        <taxon>Stramenopiles</taxon>
        <taxon>Ochrophyta</taxon>
        <taxon>PX clade</taxon>
        <taxon>Phaeophyceae</taxon>
        <taxon>Ectocarpales</taxon>
        <taxon>Ectocarpaceae</taxon>
        <taxon>Ectocarpus</taxon>
    </lineage>
</organism>
<dbReference type="Proteomes" id="UP000002630">
    <property type="component" value="Linkage Group LG12"/>
</dbReference>
<keyword evidence="5" id="KW-1185">Reference proteome</keyword>
<proteinExistence type="predicted"/>
<gene>
    <name evidence="4" type="ORF">Esi_0158_0008</name>
</gene>
<evidence type="ECO:0000256" key="3">
    <source>
        <dbReference type="SAM" id="SignalP"/>
    </source>
</evidence>
<dbReference type="AlphaFoldDB" id="D8LG71"/>
<feature type="chain" id="PRO_5003117155" evidence="3">
    <location>
        <begin position="23"/>
        <end position="450"/>
    </location>
</feature>
<evidence type="ECO:0000313" key="4">
    <source>
        <dbReference type="EMBL" id="CBN78970.1"/>
    </source>
</evidence>
<accession>D8LG71</accession>
<feature type="signal peptide" evidence="3">
    <location>
        <begin position="1"/>
        <end position="22"/>
    </location>
</feature>
<evidence type="ECO:0000256" key="1">
    <source>
        <dbReference type="SAM" id="MobiDB-lite"/>
    </source>
</evidence>
<name>D8LG71_ECTSI</name>
<evidence type="ECO:0000256" key="2">
    <source>
        <dbReference type="SAM" id="Phobius"/>
    </source>
</evidence>
<reference evidence="4 5" key="1">
    <citation type="journal article" date="2010" name="Nature">
        <title>The Ectocarpus genome and the independent evolution of multicellularity in brown algae.</title>
        <authorList>
            <person name="Cock J.M."/>
            <person name="Sterck L."/>
            <person name="Rouze P."/>
            <person name="Scornet D."/>
            <person name="Allen A.E."/>
            <person name="Amoutzias G."/>
            <person name="Anthouard V."/>
            <person name="Artiguenave F."/>
            <person name="Aury J.M."/>
            <person name="Badger J.H."/>
            <person name="Beszteri B."/>
            <person name="Billiau K."/>
            <person name="Bonnet E."/>
            <person name="Bothwell J.H."/>
            <person name="Bowler C."/>
            <person name="Boyen C."/>
            <person name="Brownlee C."/>
            <person name="Carrano C.J."/>
            <person name="Charrier B."/>
            <person name="Cho G.Y."/>
            <person name="Coelho S.M."/>
            <person name="Collen J."/>
            <person name="Corre E."/>
            <person name="Da Silva C."/>
            <person name="Delage L."/>
            <person name="Delaroque N."/>
            <person name="Dittami S.M."/>
            <person name="Doulbeau S."/>
            <person name="Elias M."/>
            <person name="Farnham G."/>
            <person name="Gachon C.M."/>
            <person name="Gschloessl B."/>
            <person name="Heesch S."/>
            <person name="Jabbari K."/>
            <person name="Jubin C."/>
            <person name="Kawai H."/>
            <person name="Kimura K."/>
            <person name="Kloareg B."/>
            <person name="Kupper F.C."/>
            <person name="Lang D."/>
            <person name="Le Bail A."/>
            <person name="Leblanc C."/>
            <person name="Lerouge P."/>
            <person name="Lohr M."/>
            <person name="Lopez P.J."/>
            <person name="Martens C."/>
            <person name="Maumus F."/>
            <person name="Michel G."/>
            <person name="Miranda-Saavedra D."/>
            <person name="Morales J."/>
            <person name="Moreau H."/>
            <person name="Motomura T."/>
            <person name="Nagasato C."/>
            <person name="Napoli C.A."/>
            <person name="Nelson D.R."/>
            <person name="Nyvall-Collen P."/>
            <person name="Peters A.F."/>
            <person name="Pommier C."/>
            <person name="Potin P."/>
            <person name="Poulain J."/>
            <person name="Quesneville H."/>
            <person name="Read B."/>
            <person name="Rensing S.A."/>
            <person name="Ritter A."/>
            <person name="Rousvoal S."/>
            <person name="Samanta M."/>
            <person name="Samson G."/>
            <person name="Schroeder D.C."/>
            <person name="Segurens B."/>
            <person name="Strittmatter M."/>
            <person name="Tonon T."/>
            <person name="Tregear J.W."/>
            <person name="Valentin K."/>
            <person name="von Dassow P."/>
            <person name="Yamagishi T."/>
            <person name="Van de Peer Y."/>
            <person name="Wincker P."/>
        </authorList>
    </citation>
    <scope>NUCLEOTIDE SEQUENCE [LARGE SCALE GENOMIC DNA]</scope>
    <source>
        <strain evidence="5">Ec32 / CCAP1310/4</strain>
    </source>
</reference>
<feature type="transmembrane region" description="Helical" evidence="2">
    <location>
        <begin position="424"/>
        <end position="447"/>
    </location>
</feature>
<keyword evidence="2" id="KW-0472">Membrane</keyword>
<feature type="compositionally biased region" description="Low complexity" evidence="1">
    <location>
        <begin position="333"/>
        <end position="345"/>
    </location>
</feature>
<keyword evidence="2" id="KW-0812">Transmembrane</keyword>
<feature type="region of interest" description="Disordered" evidence="1">
    <location>
        <begin position="326"/>
        <end position="418"/>
    </location>
</feature>
<dbReference type="OMA" id="CFTGKSC"/>
<protein>
    <submittedName>
        <fullName evidence="4">Uncharacterized protein</fullName>
    </submittedName>
</protein>